<accession>A0A833J4C2</accession>
<evidence type="ECO:0000313" key="1">
    <source>
        <dbReference type="EMBL" id="KAB7783964.1"/>
    </source>
</evidence>
<name>A0A833J4C2_9HYPH</name>
<dbReference type="AlphaFoldDB" id="A0A833J4C2"/>
<sequence length="52" mass="5491">MFEQSTSTGIRPLSVPVAPFGIARSTARCWRCTALAAWLPQPDTSGVQAGCP</sequence>
<dbReference type="EMBL" id="WEKV01000014">
    <property type="protein sequence ID" value="KAB7783964.1"/>
    <property type="molecule type" value="Genomic_DNA"/>
</dbReference>
<proteinExistence type="predicted"/>
<evidence type="ECO:0000313" key="2">
    <source>
        <dbReference type="Proteomes" id="UP000469949"/>
    </source>
</evidence>
<comment type="caution">
    <text evidence="1">The sequence shown here is derived from an EMBL/GenBank/DDBJ whole genome shotgun (WGS) entry which is preliminary data.</text>
</comment>
<organism evidence="1 2">
    <name type="scientific">Methylorubrum populi</name>
    <dbReference type="NCBI Taxonomy" id="223967"/>
    <lineage>
        <taxon>Bacteria</taxon>
        <taxon>Pseudomonadati</taxon>
        <taxon>Pseudomonadota</taxon>
        <taxon>Alphaproteobacteria</taxon>
        <taxon>Hyphomicrobiales</taxon>
        <taxon>Methylobacteriaceae</taxon>
        <taxon>Methylorubrum</taxon>
    </lineage>
</organism>
<reference evidence="1 2" key="1">
    <citation type="submission" date="2019-10" db="EMBL/GenBank/DDBJ databases">
        <title>Draft Genome Sequence of the Caffeine Degrading Methylotroph Methylorubrum populi PINKEL.</title>
        <authorList>
            <person name="Dawson S.C."/>
            <person name="Zhang X."/>
            <person name="Wright M.E."/>
            <person name="Sharma G."/>
            <person name="Langner J.T."/>
            <person name="Ditty J.L."/>
            <person name="Subuyuj G.A."/>
        </authorList>
    </citation>
    <scope>NUCLEOTIDE SEQUENCE [LARGE SCALE GENOMIC DNA]</scope>
    <source>
        <strain evidence="1 2">Pinkel</strain>
    </source>
</reference>
<gene>
    <name evidence="1" type="ORF">F8B43_3887</name>
</gene>
<protein>
    <submittedName>
        <fullName evidence="1">Uncharacterized protein</fullName>
    </submittedName>
</protein>
<dbReference type="Proteomes" id="UP000469949">
    <property type="component" value="Unassembled WGS sequence"/>
</dbReference>